<sequence length="62" mass="7489">MQRNFESYEARKKQLQNEVNGLTYISDLEKQNFQNELESNRDLEQMEIKKEALITKIKKMSH</sequence>
<keyword evidence="2" id="KW-1185">Reference proteome</keyword>
<keyword evidence="1" id="KW-0614">Plasmid</keyword>
<evidence type="ECO:0000313" key="1">
    <source>
        <dbReference type="EMBL" id="VEU73317.1"/>
    </source>
</evidence>
<protein>
    <submittedName>
        <fullName evidence="1">Uncharacterized protein</fullName>
    </submittedName>
</protein>
<name>A0A449B0R7_9BACT</name>
<accession>A0A449B0R7</accession>
<organism evidence="1 2">
    <name type="scientific">Mycoplasmopsis gallopavonis</name>
    <dbReference type="NCBI Taxonomy" id="76629"/>
    <lineage>
        <taxon>Bacteria</taxon>
        <taxon>Bacillati</taxon>
        <taxon>Mycoplasmatota</taxon>
        <taxon>Mycoplasmoidales</taxon>
        <taxon>Metamycoplasmataceae</taxon>
        <taxon>Mycoplasmopsis</taxon>
    </lineage>
</organism>
<geneLocation type="plasmid" evidence="1 2">
    <name>2</name>
</geneLocation>
<gene>
    <name evidence="1" type="ORF">NCTC10186_00825</name>
</gene>
<dbReference type="RefSeq" id="WP_129724762.1">
    <property type="nucleotide sequence ID" value="NZ_LR215032.1"/>
</dbReference>
<evidence type="ECO:0000313" key="2">
    <source>
        <dbReference type="Proteomes" id="UP000289862"/>
    </source>
</evidence>
<reference evidence="1 2" key="1">
    <citation type="submission" date="2019-01" db="EMBL/GenBank/DDBJ databases">
        <authorList>
            <consortium name="Pathogen Informatics"/>
        </authorList>
    </citation>
    <scope>NUCLEOTIDE SEQUENCE [LARGE SCALE GENOMIC DNA]</scope>
    <source>
        <strain evidence="1 2">NCTC10186</strain>
        <plasmid evidence="2">2</plasmid>
    </source>
</reference>
<dbReference type="AlphaFoldDB" id="A0A449B0R7"/>
<proteinExistence type="predicted"/>
<dbReference type="Proteomes" id="UP000289862">
    <property type="component" value="Plasmid 2"/>
</dbReference>
<dbReference type="KEGG" id="mgal:NCTC10186_00825"/>
<dbReference type="EMBL" id="LR215032">
    <property type="protein sequence ID" value="VEU73317.1"/>
    <property type="molecule type" value="Genomic_DNA"/>
</dbReference>